<reference evidence="1 2" key="1">
    <citation type="submission" date="2018-01" db="EMBL/GenBank/DDBJ databases">
        <authorList>
            <person name="Gaut B.S."/>
            <person name="Morton B.R."/>
            <person name="Clegg M.T."/>
            <person name="Duvall M.R."/>
        </authorList>
    </citation>
    <scope>NUCLEOTIDE SEQUENCE [LARGE SCALE GENOMIC DNA]</scope>
    <source>
        <strain evidence="1">GP69</strain>
    </source>
</reference>
<dbReference type="AlphaFoldDB" id="A0A2K4ZJF8"/>
<evidence type="ECO:0000313" key="2">
    <source>
        <dbReference type="Proteomes" id="UP000236311"/>
    </source>
</evidence>
<organism evidence="1 2">
    <name type="scientific">Acetatifactor muris</name>
    <dbReference type="NCBI Taxonomy" id="879566"/>
    <lineage>
        <taxon>Bacteria</taxon>
        <taxon>Bacillati</taxon>
        <taxon>Bacillota</taxon>
        <taxon>Clostridia</taxon>
        <taxon>Lachnospirales</taxon>
        <taxon>Lachnospiraceae</taxon>
        <taxon>Acetatifactor</taxon>
    </lineage>
</organism>
<evidence type="ECO:0000313" key="1">
    <source>
        <dbReference type="EMBL" id="SOY30614.1"/>
    </source>
</evidence>
<dbReference type="EMBL" id="OFSM01000017">
    <property type="protein sequence ID" value="SOY30614.1"/>
    <property type="molecule type" value="Genomic_DNA"/>
</dbReference>
<accession>A0A2K4ZJF8</accession>
<protein>
    <submittedName>
        <fullName evidence="1">Uncharacterized protein</fullName>
    </submittedName>
</protein>
<dbReference type="Proteomes" id="UP000236311">
    <property type="component" value="Unassembled WGS sequence"/>
</dbReference>
<proteinExistence type="predicted"/>
<name>A0A2K4ZJF8_9FIRM</name>
<gene>
    <name evidence="1" type="ORF">AMURIS_03345</name>
</gene>
<sequence>MEQDVLYFFDGKPFVSFLPVRKGKKRPAFRPANAEGVRPAEAMPGI</sequence>
<keyword evidence="2" id="KW-1185">Reference proteome</keyword>
<dbReference type="RefSeq" id="WP_172455169.1">
    <property type="nucleotide sequence ID" value="NZ_JANJZD010000017.1"/>
</dbReference>